<dbReference type="GO" id="GO:0005737">
    <property type="term" value="C:cytoplasm"/>
    <property type="evidence" value="ECO:0007669"/>
    <property type="project" value="UniProtKB-ARBA"/>
</dbReference>
<gene>
    <name evidence="3" type="primary">rpsP</name>
    <name evidence="4" type="ORF">UW22_C0087G0010</name>
</gene>
<evidence type="ECO:0000313" key="5">
    <source>
        <dbReference type="Proteomes" id="UP000034617"/>
    </source>
</evidence>
<protein>
    <recommendedName>
        <fullName evidence="3">Small ribosomal subunit protein bS16</fullName>
    </recommendedName>
</protein>
<dbReference type="SUPFAM" id="SSF54565">
    <property type="entry name" value="Ribosomal protein S16"/>
    <property type="match status" value="1"/>
</dbReference>
<evidence type="ECO:0000256" key="3">
    <source>
        <dbReference type="HAMAP-Rule" id="MF_00385"/>
    </source>
</evidence>
<sequence>MKAKVETLLPGMVKIRLTQTGKRNAKKYRIIAIEEGKRRDGQAIEILGYYNPLVKPAQISLKKDRIDYWVSVGAVITDSVKGLMKK</sequence>
<dbReference type="NCBIfam" id="TIGR00002">
    <property type="entry name" value="S16"/>
    <property type="match status" value="1"/>
</dbReference>
<keyword evidence="2 3" id="KW-0687">Ribonucleoprotein</keyword>
<proteinExistence type="inferred from homology"/>
<name>A0A0G1JEN2_9BACT</name>
<dbReference type="GO" id="GO:0015935">
    <property type="term" value="C:small ribosomal subunit"/>
    <property type="evidence" value="ECO:0007669"/>
    <property type="project" value="TreeGrafter"/>
</dbReference>
<dbReference type="Proteomes" id="UP000034617">
    <property type="component" value="Unassembled WGS sequence"/>
</dbReference>
<dbReference type="AlphaFoldDB" id="A0A0G1JEN2"/>
<dbReference type="PANTHER" id="PTHR12919">
    <property type="entry name" value="30S RIBOSOMAL PROTEIN S16"/>
    <property type="match status" value="1"/>
</dbReference>
<dbReference type="GO" id="GO:0003735">
    <property type="term" value="F:structural constituent of ribosome"/>
    <property type="evidence" value="ECO:0007669"/>
    <property type="project" value="InterPro"/>
</dbReference>
<evidence type="ECO:0000313" key="4">
    <source>
        <dbReference type="EMBL" id="KKT33869.1"/>
    </source>
</evidence>
<dbReference type="Pfam" id="PF00886">
    <property type="entry name" value="Ribosomal_S16"/>
    <property type="match status" value="1"/>
</dbReference>
<comment type="similarity">
    <text evidence="3">Belongs to the bacterial ribosomal protein bS16 family.</text>
</comment>
<dbReference type="HAMAP" id="MF_00385">
    <property type="entry name" value="Ribosomal_bS16"/>
    <property type="match status" value="1"/>
</dbReference>
<organism evidence="4 5">
    <name type="scientific">Candidatus Gottesmanbacteria bacterium GW2011_GWB1_44_11c</name>
    <dbReference type="NCBI Taxonomy" id="1618447"/>
    <lineage>
        <taxon>Bacteria</taxon>
        <taxon>Candidatus Gottesmaniibacteriota</taxon>
    </lineage>
</organism>
<evidence type="ECO:0000256" key="1">
    <source>
        <dbReference type="ARBA" id="ARBA00022980"/>
    </source>
</evidence>
<dbReference type="PANTHER" id="PTHR12919:SF20">
    <property type="entry name" value="SMALL RIBOSOMAL SUBUNIT PROTEIN BS16M"/>
    <property type="match status" value="1"/>
</dbReference>
<dbReference type="InterPro" id="IPR023803">
    <property type="entry name" value="Ribosomal_bS16_dom_sf"/>
</dbReference>
<keyword evidence="1 3" id="KW-0689">Ribosomal protein</keyword>
<evidence type="ECO:0000256" key="2">
    <source>
        <dbReference type="ARBA" id="ARBA00023274"/>
    </source>
</evidence>
<reference evidence="4 5" key="1">
    <citation type="journal article" date="2015" name="Nature">
        <title>rRNA introns, odd ribosomes, and small enigmatic genomes across a large radiation of phyla.</title>
        <authorList>
            <person name="Brown C.T."/>
            <person name="Hug L.A."/>
            <person name="Thomas B.C."/>
            <person name="Sharon I."/>
            <person name="Castelle C.J."/>
            <person name="Singh A."/>
            <person name="Wilkins M.J."/>
            <person name="Williams K.H."/>
            <person name="Banfield J.F."/>
        </authorList>
    </citation>
    <scope>NUCLEOTIDE SEQUENCE [LARGE SCALE GENOMIC DNA]</scope>
</reference>
<dbReference type="InterPro" id="IPR000307">
    <property type="entry name" value="Ribosomal_bS16"/>
</dbReference>
<dbReference type="GO" id="GO:0006412">
    <property type="term" value="P:translation"/>
    <property type="evidence" value="ECO:0007669"/>
    <property type="project" value="UniProtKB-UniRule"/>
</dbReference>
<dbReference type="Gene3D" id="3.30.1320.10">
    <property type="match status" value="1"/>
</dbReference>
<dbReference type="EMBL" id="LCHM01000087">
    <property type="protein sequence ID" value="KKT33869.1"/>
    <property type="molecule type" value="Genomic_DNA"/>
</dbReference>
<comment type="caution">
    <text evidence="4">The sequence shown here is derived from an EMBL/GenBank/DDBJ whole genome shotgun (WGS) entry which is preliminary data.</text>
</comment>
<accession>A0A0G1JEN2</accession>